<dbReference type="InterPro" id="IPR004111">
    <property type="entry name" value="Repressor_TetR_C"/>
</dbReference>
<dbReference type="Proteomes" id="UP000553209">
    <property type="component" value="Unassembled WGS sequence"/>
</dbReference>
<keyword evidence="1" id="KW-0805">Transcription regulation</keyword>
<sequence>MAVRKIKQERRPEILDAALRLSEERGLAAVSMRAVAADIGLTPMALYGYFEGKEALLDGLVGRLLRELPLPGSEPDPRTDTDTDTDPGSRPDRDPDHGSAPAPGPDSGWRDRLLACARGARALAHRYPRTFPLLLDRPAELPEAMRVVDALYAALLDAGVPDAQVAALERMISTFVLGFAVSEVNGRFGEGSLGTRGRRGLADPRQVPAHHRLGEVLDRPVDWDAEFEEGLGRLLEVVERSAAPRAHG</sequence>
<dbReference type="GO" id="GO:0045892">
    <property type="term" value="P:negative regulation of DNA-templated transcription"/>
    <property type="evidence" value="ECO:0007669"/>
    <property type="project" value="InterPro"/>
</dbReference>
<feature type="region of interest" description="Disordered" evidence="5">
    <location>
        <begin position="68"/>
        <end position="109"/>
    </location>
</feature>
<dbReference type="AlphaFoldDB" id="A0A7X6MGY9"/>
<protein>
    <submittedName>
        <fullName evidence="7">TetR/AcrR family transcriptional regulator</fullName>
    </submittedName>
</protein>
<dbReference type="PROSITE" id="PS50977">
    <property type="entry name" value="HTH_TETR_2"/>
    <property type="match status" value="1"/>
</dbReference>
<dbReference type="SUPFAM" id="SSF46689">
    <property type="entry name" value="Homeodomain-like"/>
    <property type="match status" value="1"/>
</dbReference>
<dbReference type="EMBL" id="JAAXPG010000014">
    <property type="protein sequence ID" value="NKY99225.1"/>
    <property type="molecule type" value="Genomic_DNA"/>
</dbReference>
<evidence type="ECO:0000256" key="5">
    <source>
        <dbReference type="SAM" id="MobiDB-lite"/>
    </source>
</evidence>
<dbReference type="GO" id="GO:0000976">
    <property type="term" value="F:transcription cis-regulatory region binding"/>
    <property type="evidence" value="ECO:0007669"/>
    <property type="project" value="TreeGrafter"/>
</dbReference>
<dbReference type="PRINTS" id="PR00455">
    <property type="entry name" value="HTHTETR"/>
</dbReference>
<evidence type="ECO:0000313" key="8">
    <source>
        <dbReference type="Proteomes" id="UP000553209"/>
    </source>
</evidence>
<keyword evidence="3" id="KW-0804">Transcription</keyword>
<keyword evidence="8" id="KW-1185">Reference proteome</keyword>
<evidence type="ECO:0000256" key="3">
    <source>
        <dbReference type="ARBA" id="ARBA00023163"/>
    </source>
</evidence>
<dbReference type="PANTHER" id="PTHR30055:SF234">
    <property type="entry name" value="HTH-TYPE TRANSCRIPTIONAL REGULATOR BETI"/>
    <property type="match status" value="1"/>
</dbReference>
<evidence type="ECO:0000256" key="1">
    <source>
        <dbReference type="ARBA" id="ARBA00023015"/>
    </source>
</evidence>
<dbReference type="InterPro" id="IPR036271">
    <property type="entry name" value="Tet_transcr_reg_TetR-rel_C_sf"/>
</dbReference>
<proteinExistence type="predicted"/>
<dbReference type="PANTHER" id="PTHR30055">
    <property type="entry name" value="HTH-TYPE TRANSCRIPTIONAL REGULATOR RUTR"/>
    <property type="match status" value="1"/>
</dbReference>
<gene>
    <name evidence="7" type="ORF">HGB44_16360</name>
</gene>
<dbReference type="GO" id="GO:0003700">
    <property type="term" value="F:DNA-binding transcription factor activity"/>
    <property type="evidence" value="ECO:0007669"/>
    <property type="project" value="TreeGrafter"/>
</dbReference>
<dbReference type="Pfam" id="PF02909">
    <property type="entry name" value="TetR_C_1"/>
    <property type="match status" value="1"/>
</dbReference>
<evidence type="ECO:0000256" key="4">
    <source>
        <dbReference type="PROSITE-ProRule" id="PRU00335"/>
    </source>
</evidence>
<dbReference type="InterPro" id="IPR009057">
    <property type="entry name" value="Homeodomain-like_sf"/>
</dbReference>
<dbReference type="SUPFAM" id="SSF48498">
    <property type="entry name" value="Tetracyclin repressor-like, C-terminal domain"/>
    <property type="match status" value="1"/>
</dbReference>
<name>A0A7X6MGY9_9ACTN</name>
<keyword evidence="2 4" id="KW-0238">DNA-binding</keyword>
<comment type="caution">
    <text evidence="7">The sequence shown here is derived from an EMBL/GenBank/DDBJ whole genome shotgun (WGS) entry which is preliminary data.</text>
</comment>
<feature type="domain" description="HTH tetR-type" evidence="6">
    <location>
        <begin position="8"/>
        <end position="68"/>
    </location>
</feature>
<feature type="compositionally biased region" description="Basic and acidic residues" evidence="5">
    <location>
        <begin position="75"/>
        <end position="97"/>
    </location>
</feature>
<accession>A0A7X6MGY9</accession>
<feature type="DNA-binding region" description="H-T-H motif" evidence="4">
    <location>
        <begin position="31"/>
        <end position="50"/>
    </location>
</feature>
<dbReference type="Pfam" id="PF00440">
    <property type="entry name" value="TetR_N"/>
    <property type="match status" value="1"/>
</dbReference>
<evidence type="ECO:0000259" key="6">
    <source>
        <dbReference type="PROSITE" id="PS50977"/>
    </source>
</evidence>
<dbReference type="InterPro" id="IPR050109">
    <property type="entry name" value="HTH-type_TetR-like_transc_reg"/>
</dbReference>
<dbReference type="Gene3D" id="1.10.357.10">
    <property type="entry name" value="Tetracycline Repressor, domain 2"/>
    <property type="match status" value="2"/>
</dbReference>
<dbReference type="InterPro" id="IPR001647">
    <property type="entry name" value="HTH_TetR"/>
</dbReference>
<evidence type="ECO:0000256" key="2">
    <source>
        <dbReference type="ARBA" id="ARBA00023125"/>
    </source>
</evidence>
<organism evidence="7 8">
    <name type="scientific">Nocardiopsis alborubida</name>
    <dbReference type="NCBI Taxonomy" id="146802"/>
    <lineage>
        <taxon>Bacteria</taxon>
        <taxon>Bacillati</taxon>
        <taxon>Actinomycetota</taxon>
        <taxon>Actinomycetes</taxon>
        <taxon>Streptosporangiales</taxon>
        <taxon>Nocardiopsidaceae</taxon>
        <taxon>Nocardiopsis</taxon>
    </lineage>
</organism>
<evidence type="ECO:0000313" key="7">
    <source>
        <dbReference type="EMBL" id="NKY99225.1"/>
    </source>
</evidence>
<reference evidence="7 8" key="1">
    <citation type="submission" date="2020-04" db="EMBL/GenBank/DDBJ databases">
        <title>MicrobeNet Type strains.</title>
        <authorList>
            <person name="Nicholson A.C."/>
        </authorList>
    </citation>
    <scope>NUCLEOTIDE SEQUENCE [LARGE SCALE GENOMIC DNA]</scope>
    <source>
        <strain evidence="7 8">ATCC 23612</strain>
    </source>
</reference>